<feature type="domain" description="Bul1 C-terminal" evidence="3">
    <location>
        <begin position="523"/>
        <end position="638"/>
    </location>
</feature>
<dbReference type="KEGG" id="clus:A9F13_17g00825"/>
<dbReference type="InterPro" id="IPR007519">
    <property type="entry name" value="Bul1_N"/>
</dbReference>
<feature type="compositionally biased region" description="Polar residues" evidence="1">
    <location>
        <begin position="52"/>
        <end position="83"/>
    </location>
</feature>
<evidence type="ECO:0000313" key="4">
    <source>
        <dbReference type="EMBL" id="OVF06865.1"/>
    </source>
</evidence>
<comment type="caution">
    <text evidence="4">The sequence shown here is derived from an EMBL/GenBank/DDBJ whole genome shotgun (WGS) entry which is preliminary data.</text>
</comment>
<protein>
    <submittedName>
        <fullName evidence="4">Ubiquitination pathway protein</fullName>
    </submittedName>
</protein>
<accession>A0AA91PWK1</accession>
<sequence>MLEEKLATEPSLGKKKPSKSSTATDPIWTILPSYDMYQATFHGDDEPPQYAGVSSASEVDTQTSSSEIPTLNTEFSSAESENRITVSTSQDASLIIADESTTSWRETILDNIHNLRNLTFSDNKTAQAVKISVHFTEDVGEVGKVPKHIDPSNFEYKQGDYLNGYVLIRNDGPDPIPFDMFYVLFEGNFIVRDITNPSSTKPVTVRKFLEMYDFAASYNRANVNRLLKEHEGHWYCCSDSKDPIDGTHSSLGEKQQVLPGITYKRFFTFKIPVRLLDTECNDHKLAGHTELPPTLGMPPLQKQSLPKEKHVSDLPMIDASTSYGVMARFIGKASKYNVDDEKDTGTKLINAKGDEFIILKESVSHVRILQESILLSDGEKAANKEASRLLYHNFLKRVEEKIEIGKELKKAIEEENDSKALDLARRLEVEKLVRERSQNDNVKYSQLYTTNYHRRDSKDALRKPETYDIVLPIHKKTLFGSKKVEGTLMVSTPKTEFLIDYVPPKFFREGMPTDDSSWKLQIPIDVKFTPSGLQNNEIKPPSIKSIRAEFVVFTVKSNKRPIPVELNHNFLFTNDYAVKGIPPFQDNFTHLVKKPVQALAGKMYSLLRELGSQNFRVEHDLAADLSAMANMEEKYNNLVLHDSKIQHQGQVAPAERGVGGVWEKDGQSFTKSFSVHLDITKAQKKAPNAPKLAPGYKVYDEICFVPSFQTCLLSRMYYIQLHIMFSDDQFVSMKVPASIAKVPS</sequence>
<name>A0AA91PWK1_CLALS</name>
<dbReference type="AlphaFoldDB" id="A0AA91PWK1"/>
<organism evidence="4 5">
    <name type="scientific">Clavispora lusitaniae</name>
    <name type="common">Candida lusitaniae</name>
    <dbReference type="NCBI Taxonomy" id="36911"/>
    <lineage>
        <taxon>Eukaryota</taxon>
        <taxon>Fungi</taxon>
        <taxon>Dikarya</taxon>
        <taxon>Ascomycota</taxon>
        <taxon>Saccharomycotina</taxon>
        <taxon>Pichiomycetes</taxon>
        <taxon>Metschnikowiaceae</taxon>
        <taxon>Clavispora</taxon>
    </lineage>
</organism>
<dbReference type="Pfam" id="PF04425">
    <property type="entry name" value="Bul1_N"/>
    <property type="match status" value="1"/>
</dbReference>
<dbReference type="PANTHER" id="PTHR31904">
    <property type="entry name" value="BYPASS OF STOP CODON PROTEIN 5-RELATED"/>
    <property type="match status" value="1"/>
</dbReference>
<feature type="region of interest" description="Disordered" evidence="1">
    <location>
        <begin position="39"/>
        <end position="83"/>
    </location>
</feature>
<evidence type="ECO:0000259" key="3">
    <source>
        <dbReference type="Pfam" id="PF04426"/>
    </source>
</evidence>
<evidence type="ECO:0000313" key="5">
    <source>
        <dbReference type="Proteomes" id="UP000195602"/>
    </source>
</evidence>
<feature type="domain" description="Bul1 C-terminal" evidence="3">
    <location>
        <begin position="662"/>
        <end position="741"/>
    </location>
</feature>
<feature type="region of interest" description="Disordered" evidence="1">
    <location>
        <begin position="1"/>
        <end position="25"/>
    </location>
</feature>
<evidence type="ECO:0000256" key="1">
    <source>
        <dbReference type="SAM" id="MobiDB-lite"/>
    </source>
</evidence>
<gene>
    <name evidence="4" type="ORF">A9F13_17g00825</name>
</gene>
<dbReference type="Proteomes" id="UP000195602">
    <property type="component" value="Unassembled WGS sequence"/>
</dbReference>
<reference evidence="4 5" key="1">
    <citation type="submission" date="2017-04" db="EMBL/GenBank/DDBJ databases">
        <title>Draft genome of the yeast Clavispora lusitaniae type strain CBS 6936.</title>
        <authorList>
            <person name="Durrens P."/>
            <person name="Klopp C."/>
            <person name="Biteau N."/>
            <person name="Fitton-Ouhabi V."/>
            <person name="Dementhon K."/>
            <person name="Accoceberry I."/>
            <person name="Sherman D.J."/>
            <person name="Noel T."/>
        </authorList>
    </citation>
    <scope>NUCLEOTIDE SEQUENCE [LARGE SCALE GENOMIC DNA]</scope>
    <source>
        <strain evidence="4 5">CBS 6936</strain>
    </source>
</reference>
<dbReference type="InterPro" id="IPR022794">
    <property type="entry name" value="Bul1_C"/>
</dbReference>
<dbReference type="Pfam" id="PF04426">
    <property type="entry name" value="Bul1_C"/>
    <property type="match status" value="2"/>
</dbReference>
<dbReference type="PANTHER" id="PTHR31904:SF1">
    <property type="entry name" value="BYPASS OF STOP CODON PROTEIN 5-RELATED"/>
    <property type="match status" value="1"/>
</dbReference>
<evidence type="ECO:0000259" key="2">
    <source>
        <dbReference type="Pfam" id="PF04425"/>
    </source>
</evidence>
<proteinExistence type="predicted"/>
<dbReference type="EMBL" id="LYUB02000017">
    <property type="protein sequence ID" value="OVF06865.1"/>
    <property type="molecule type" value="Genomic_DNA"/>
</dbReference>
<feature type="domain" description="Bul1 N-terminal" evidence="2">
    <location>
        <begin position="14"/>
        <end position="424"/>
    </location>
</feature>
<dbReference type="InterPro" id="IPR039634">
    <property type="entry name" value="Bul1-like"/>
</dbReference>